<keyword evidence="3 6" id="KW-0812">Transmembrane</keyword>
<evidence type="ECO:0000256" key="5">
    <source>
        <dbReference type="ARBA" id="ARBA00023136"/>
    </source>
</evidence>
<dbReference type="PANTHER" id="PTHR30086:SF17">
    <property type="entry name" value="LYSE FAMILY TRANSLOCATOR"/>
    <property type="match status" value="1"/>
</dbReference>
<organism evidence="7 8">
    <name type="scientific">Lonsdalea britannica</name>
    <dbReference type="NCBI Taxonomy" id="1082704"/>
    <lineage>
        <taxon>Bacteria</taxon>
        <taxon>Pseudomonadati</taxon>
        <taxon>Pseudomonadota</taxon>
        <taxon>Gammaproteobacteria</taxon>
        <taxon>Enterobacterales</taxon>
        <taxon>Pectobacteriaceae</taxon>
        <taxon>Lonsdalea</taxon>
    </lineage>
</organism>
<reference evidence="7 8" key="1">
    <citation type="submission" date="2017-08" db="EMBL/GenBank/DDBJ databases">
        <title>Comparative genomics of bacteria isolated from necrotic lesions of AOD affected trees.</title>
        <authorList>
            <person name="Doonan J."/>
            <person name="Denman S."/>
            <person name="McDonald J.E."/>
        </authorList>
    </citation>
    <scope>NUCLEOTIDE SEQUENCE [LARGE SCALE GENOMIC DNA]</scope>
    <source>
        <strain evidence="7 8">477</strain>
    </source>
</reference>
<feature type="transmembrane region" description="Helical" evidence="6">
    <location>
        <begin position="74"/>
        <end position="93"/>
    </location>
</feature>
<gene>
    <name evidence="7" type="ORF">CKQ53_15805</name>
</gene>
<sequence>MINTLFPEHFPALALAHFVALLSPGPDFFLISAYAIRFRLCGSVGICVGIALGNALYIVLAALGWTGLQQSYGWFQLVEVAGALYLLWIGFHLMRSKGNVNLPRANTSSGCPGLLRQLALGLGSALLNPKNMLFYLSLMTTLLGPQATRLQQAVSGTWMVLVVLVWDLSIAMLIGRPALQRRLAGSIGWLERGAGIVLFGLGGYLLFR</sequence>
<feature type="transmembrane region" description="Helical" evidence="6">
    <location>
        <begin position="43"/>
        <end position="68"/>
    </location>
</feature>
<evidence type="ECO:0000256" key="1">
    <source>
        <dbReference type="ARBA" id="ARBA00004651"/>
    </source>
</evidence>
<dbReference type="AlphaFoldDB" id="A0AAD0WLX7"/>
<dbReference type="GO" id="GO:0005886">
    <property type="term" value="C:plasma membrane"/>
    <property type="evidence" value="ECO:0007669"/>
    <property type="project" value="UniProtKB-SubCell"/>
</dbReference>
<keyword evidence="5 6" id="KW-0472">Membrane</keyword>
<dbReference type="GO" id="GO:0015171">
    <property type="term" value="F:amino acid transmembrane transporter activity"/>
    <property type="evidence" value="ECO:0007669"/>
    <property type="project" value="TreeGrafter"/>
</dbReference>
<accession>A0AAD0WLX7</accession>
<dbReference type="Pfam" id="PF01810">
    <property type="entry name" value="LysE"/>
    <property type="match status" value="1"/>
</dbReference>
<dbReference type="KEGG" id="lbq:CKQ53_15805"/>
<feature type="transmembrane region" description="Helical" evidence="6">
    <location>
        <begin position="12"/>
        <end position="36"/>
    </location>
</feature>
<keyword evidence="2" id="KW-1003">Cell membrane</keyword>
<dbReference type="RefSeq" id="WP_094118196.1">
    <property type="nucleotide sequence ID" value="NZ_CP023009.1"/>
</dbReference>
<evidence type="ECO:0000313" key="7">
    <source>
        <dbReference type="EMBL" id="AXW88295.1"/>
    </source>
</evidence>
<dbReference type="PANTHER" id="PTHR30086">
    <property type="entry name" value="ARGININE EXPORTER PROTEIN ARGO"/>
    <property type="match status" value="1"/>
</dbReference>
<evidence type="ECO:0000256" key="6">
    <source>
        <dbReference type="SAM" id="Phobius"/>
    </source>
</evidence>
<evidence type="ECO:0000313" key="8">
    <source>
        <dbReference type="Proteomes" id="UP000263881"/>
    </source>
</evidence>
<keyword evidence="4 6" id="KW-1133">Transmembrane helix</keyword>
<feature type="transmembrane region" description="Helical" evidence="6">
    <location>
        <begin position="187"/>
        <end position="207"/>
    </location>
</feature>
<evidence type="ECO:0000256" key="4">
    <source>
        <dbReference type="ARBA" id="ARBA00022989"/>
    </source>
</evidence>
<protein>
    <submittedName>
        <fullName evidence="7">LysE family translocator</fullName>
    </submittedName>
</protein>
<proteinExistence type="predicted"/>
<evidence type="ECO:0000256" key="2">
    <source>
        <dbReference type="ARBA" id="ARBA00022475"/>
    </source>
</evidence>
<dbReference type="Proteomes" id="UP000263881">
    <property type="component" value="Chromosome"/>
</dbReference>
<feature type="transmembrane region" description="Helical" evidence="6">
    <location>
        <begin position="156"/>
        <end position="175"/>
    </location>
</feature>
<comment type="subcellular location">
    <subcellularLocation>
        <location evidence="1">Cell membrane</location>
        <topology evidence="1">Multi-pass membrane protein</topology>
    </subcellularLocation>
</comment>
<evidence type="ECO:0000256" key="3">
    <source>
        <dbReference type="ARBA" id="ARBA00022692"/>
    </source>
</evidence>
<dbReference type="InterPro" id="IPR001123">
    <property type="entry name" value="LeuE-type"/>
</dbReference>
<keyword evidence="8" id="KW-1185">Reference proteome</keyword>
<name>A0AAD0WLX7_9GAMM</name>
<dbReference type="EMBL" id="CP023009">
    <property type="protein sequence ID" value="AXW88295.1"/>
    <property type="molecule type" value="Genomic_DNA"/>
</dbReference>